<feature type="transmembrane region" description="Helical" evidence="1">
    <location>
        <begin position="332"/>
        <end position="354"/>
    </location>
</feature>
<reference evidence="2 3" key="1">
    <citation type="submission" date="2023-08" db="EMBL/GenBank/DDBJ databases">
        <authorList>
            <person name="Girao M."/>
            <person name="Carvalho M.F."/>
        </authorList>
    </citation>
    <scope>NUCLEOTIDE SEQUENCE [LARGE SCALE GENOMIC DNA]</scope>
    <source>
        <strain evidence="2 3">CC-R104</strain>
    </source>
</reference>
<evidence type="ECO:0000313" key="2">
    <source>
        <dbReference type="EMBL" id="MEE2034102.1"/>
    </source>
</evidence>
<keyword evidence="3" id="KW-1185">Reference proteome</keyword>
<evidence type="ECO:0000256" key="1">
    <source>
        <dbReference type="SAM" id="Phobius"/>
    </source>
</evidence>
<keyword evidence="1" id="KW-0472">Membrane</keyword>
<protein>
    <submittedName>
        <fullName evidence="2">Uncharacterized protein</fullName>
    </submittedName>
</protein>
<keyword evidence="1" id="KW-0812">Transmembrane</keyword>
<dbReference type="EMBL" id="JAUZMZ010000120">
    <property type="protein sequence ID" value="MEE2034102.1"/>
    <property type="molecule type" value="Genomic_DNA"/>
</dbReference>
<organism evidence="2 3">
    <name type="scientific">Rhodococcus chondri</name>
    <dbReference type="NCBI Taxonomy" id="3065941"/>
    <lineage>
        <taxon>Bacteria</taxon>
        <taxon>Bacillati</taxon>
        <taxon>Actinomycetota</taxon>
        <taxon>Actinomycetes</taxon>
        <taxon>Mycobacteriales</taxon>
        <taxon>Nocardiaceae</taxon>
        <taxon>Rhodococcus</taxon>
    </lineage>
</organism>
<accession>A0ABU7JWE8</accession>
<comment type="caution">
    <text evidence="2">The sequence shown here is derived from an EMBL/GenBank/DDBJ whole genome shotgun (WGS) entry which is preliminary data.</text>
</comment>
<name>A0ABU7JWE8_9NOCA</name>
<keyword evidence="1" id="KW-1133">Transmembrane helix</keyword>
<dbReference type="Proteomes" id="UP001331936">
    <property type="component" value="Unassembled WGS sequence"/>
</dbReference>
<gene>
    <name evidence="2" type="ORF">Q8814_18625</name>
</gene>
<evidence type="ECO:0000313" key="3">
    <source>
        <dbReference type="Proteomes" id="UP001331936"/>
    </source>
</evidence>
<sequence>MTGADDVLRRWNPHGWMRLHEPAGSAVRVAGVTGSGRGRLIEQLGALGGIECGYDGPAAVVLMVFDASAVIGRTELGVLDEADRDAAEVVCALTGTDRYPDWRTVRDRDVELLHRHAPWLGRVIVLPVSAEAAARARTLGGDTGRVLLLESGIVELRDVLATVVTGAHGPAFRAAVVTRTRRMITDEIAALRAEDTTEPLRAERARLAARPVVRDTGAPRRDVQRVRAELLQSVAAGVRAASGAIRDVLDDGTSDAREVASVLDGHVRELRGRVTAQAAALLGITVTGPPEPVPLREPPRPARSLEDRLAIVLGASAGMGLGRLLTAPFAEVGVVEAVSVPVTIACGIAVGWWLMRLRRRLAQRDRMHRWVSEELAEVRADLEGWVRTQVFDAEARLGSTSAAVDETRMAELRERVAEIDSRIRQRLGERNARLAACERDLAALEPSGEPSGRVSRPTG</sequence>
<proteinExistence type="predicted"/>
<dbReference type="RefSeq" id="WP_330153474.1">
    <property type="nucleotide sequence ID" value="NZ_JAUZMZ010000120.1"/>
</dbReference>